<keyword evidence="1" id="KW-0812">Transmembrane</keyword>
<reference evidence="3" key="1">
    <citation type="journal article" date="2019" name="Int. J. Syst. Evol. Microbiol.">
        <title>The Global Catalogue of Microorganisms (GCM) 10K type strain sequencing project: providing services to taxonomists for standard genome sequencing and annotation.</title>
        <authorList>
            <consortium name="The Broad Institute Genomics Platform"/>
            <consortium name="The Broad Institute Genome Sequencing Center for Infectious Disease"/>
            <person name="Wu L."/>
            <person name="Ma J."/>
        </authorList>
    </citation>
    <scope>NUCLEOTIDE SEQUENCE [LARGE SCALE GENOMIC DNA]</scope>
    <source>
        <strain evidence="3">LMG 29247</strain>
    </source>
</reference>
<dbReference type="Proteomes" id="UP001597304">
    <property type="component" value="Unassembled WGS sequence"/>
</dbReference>
<evidence type="ECO:0000313" key="2">
    <source>
        <dbReference type="EMBL" id="MFD1712462.1"/>
    </source>
</evidence>
<comment type="caution">
    <text evidence="2">The sequence shown here is derived from an EMBL/GenBank/DDBJ whole genome shotgun (WGS) entry which is preliminary data.</text>
</comment>
<dbReference type="InterPro" id="IPR011989">
    <property type="entry name" value="ARM-like"/>
</dbReference>
<dbReference type="EMBL" id="JBHUEJ010000044">
    <property type="protein sequence ID" value="MFD1712462.1"/>
    <property type="molecule type" value="Genomic_DNA"/>
</dbReference>
<name>A0ABW4KXA7_9BURK</name>
<evidence type="ECO:0000313" key="3">
    <source>
        <dbReference type="Proteomes" id="UP001597304"/>
    </source>
</evidence>
<dbReference type="Gene3D" id="1.25.10.10">
    <property type="entry name" value="Leucine-rich Repeat Variant"/>
    <property type="match status" value="1"/>
</dbReference>
<keyword evidence="1" id="KW-1133">Transmembrane helix</keyword>
<dbReference type="RefSeq" id="WP_187265684.1">
    <property type="nucleotide sequence ID" value="NZ_JBHUEJ010000044.1"/>
</dbReference>
<gene>
    <name evidence="2" type="ORF">ACFSF0_17830</name>
</gene>
<evidence type="ECO:0000256" key="1">
    <source>
        <dbReference type="SAM" id="Phobius"/>
    </source>
</evidence>
<dbReference type="SUPFAM" id="SSF48371">
    <property type="entry name" value="ARM repeat"/>
    <property type="match status" value="1"/>
</dbReference>
<organism evidence="2 3">
    <name type="scientific">Ottowia flava</name>
    <dbReference type="NCBI Taxonomy" id="2675430"/>
    <lineage>
        <taxon>Bacteria</taxon>
        <taxon>Pseudomonadati</taxon>
        <taxon>Pseudomonadota</taxon>
        <taxon>Betaproteobacteria</taxon>
        <taxon>Burkholderiales</taxon>
        <taxon>Comamonadaceae</taxon>
        <taxon>Ottowia</taxon>
    </lineage>
</organism>
<sequence>MVFTIAIVTTLASLVLLLLCGLVQIRKRRQMLRVAEIHAQWRPIFLHAIEGERSELPRGKAQRSVVVVQLWLQLAELIRGTAQARLAAFAHDLGFEHAALRWLSSRALRRRMLGVAVLGLMRSHAGIAPLARMVRDPDPVLSVLAMRSLLLIDAAAHLRHCLPDIAMREDWPLIRVAAVLAELPSEVVHPLFRKALQDHRSKGSVRLLQLLQTARIEGDKPTLERFLLLIQPAEVLVAALKATRSPQLVRAVRGLIGHPNAEVRTHVAIALARIGTRDDALRLALMLSDESWAVRYQAAVALTRLPNLARSHLRLLLSALVNTQATAIINQALAERDALRRFRTT</sequence>
<accession>A0ABW4KXA7</accession>
<keyword evidence="1" id="KW-0472">Membrane</keyword>
<dbReference type="Pfam" id="PF13646">
    <property type="entry name" value="HEAT_2"/>
    <property type="match status" value="1"/>
</dbReference>
<dbReference type="InterPro" id="IPR016024">
    <property type="entry name" value="ARM-type_fold"/>
</dbReference>
<feature type="transmembrane region" description="Helical" evidence="1">
    <location>
        <begin position="6"/>
        <end position="25"/>
    </location>
</feature>
<protein>
    <submittedName>
        <fullName evidence="2">HEAT repeat domain-containing protein</fullName>
    </submittedName>
</protein>
<proteinExistence type="predicted"/>
<keyword evidence="3" id="KW-1185">Reference proteome</keyword>